<evidence type="ECO:0000313" key="8">
    <source>
        <dbReference type="EMBL" id="MBB5175598.1"/>
    </source>
</evidence>
<evidence type="ECO:0000313" key="9">
    <source>
        <dbReference type="Proteomes" id="UP000579136"/>
    </source>
</evidence>
<evidence type="ECO:0000256" key="3">
    <source>
        <dbReference type="ARBA" id="ARBA00023274"/>
    </source>
</evidence>
<dbReference type="NCBIfam" id="NF001099">
    <property type="entry name" value="PRK00132.1"/>
    <property type="match status" value="1"/>
</dbReference>
<dbReference type="InterPro" id="IPR020568">
    <property type="entry name" value="Ribosomal_Su5_D2-typ_SF"/>
</dbReference>
<dbReference type="InterPro" id="IPR014721">
    <property type="entry name" value="Ribsml_uS5_D2-typ_fold_subgr"/>
</dbReference>
<evidence type="ECO:0000256" key="2">
    <source>
        <dbReference type="ARBA" id="ARBA00022980"/>
    </source>
</evidence>
<dbReference type="RefSeq" id="WP_183673026.1">
    <property type="nucleotide sequence ID" value="NZ_CBCRYX010000001.1"/>
</dbReference>
<sequence>MAKVEYRGTGRRKKSVARVRLVPGEGNVTINNRDMREYLPFESLILDLNQPFAVTETEGNYDVLVNVNGGGFTGQAQAIRHGIARALLEANPEHRAELKRAGLLTRDPRMKERMKPGLKKARKAPQFSKR</sequence>
<dbReference type="Gene3D" id="3.30.230.10">
    <property type="match status" value="1"/>
</dbReference>
<dbReference type="SUPFAM" id="SSF54211">
    <property type="entry name" value="Ribosomal protein S5 domain 2-like"/>
    <property type="match status" value="1"/>
</dbReference>
<comment type="caution">
    <text evidence="8">The sequence shown here is derived from an EMBL/GenBank/DDBJ whole genome shotgun (WGS) entry which is preliminary data.</text>
</comment>
<dbReference type="EMBL" id="JACHHF010000002">
    <property type="protein sequence ID" value="MBB5175598.1"/>
    <property type="molecule type" value="Genomic_DNA"/>
</dbReference>
<gene>
    <name evidence="5" type="primary">rpsI</name>
    <name evidence="8" type="ORF">HNQ45_000468</name>
</gene>
<evidence type="ECO:0000256" key="4">
    <source>
        <dbReference type="ARBA" id="ARBA00035259"/>
    </source>
</evidence>
<dbReference type="Proteomes" id="UP000579136">
    <property type="component" value="Unassembled WGS sequence"/>
</dbReference>
<dbReference type="GO" id="GO:0022627">
    <property type="term" value="C:cytosolic small ribosomal subunit"/>
    <property type="evidence" value="ECO:0007669"/>
    <property type="project" value="TreeGrafter"/>
</dbReference>
<evidence type="ECO:0000256" key="6">
    <source>
        <dbReference type="RuleBase" id="RU003815"/>
    </source>
</evidence>
<dbReference type="AlphaFoldDB" id="A0A9Q2HEX3"/>
<accession>A0A9Q2HEX3</accession>
<dbReference type="PANTHER" id="PTHR21569:SF1">
    <property type="entry name" value="SMALL RIBOSOMAL SUBUNIT PROTEIN US9M"/>
    <property type="match status" value="1"/>
</dbReference>
<name>A0A9Q2HEX3_9STAP</name>
<evidence type="ECO:0000256" key="7">
    <source>
        <dbReference type="SAM" id="MobiDB-lite"/>
    </source>
</evidence>
<feature type="compositionally biased region" description="Basic and acidic residues" evidence="7">
    <location>
        <begin position="101"/>
        <end position="115"/>
    </location>
</feature>
<keyword evidence="3 5" id="KW-0687">Ribonucleoprotein</keyword>
<proteinExistence type="inferred from homology"/>
<feature type="compositionally biased region" description="Basic residues" evidence="7">
    <location>
        <begin position="116"/>
        <end position="130"/>
    </location>
</feature>
<protein>
    <recommendedName>
        <fullName evidence="4 5">Small ribosomal subunit protein uS9</fullName>
    </recommendedName>
</protein>
<dbReference type="GO" id="GO:0006412">
    <property type="term" value="P:translation"/>
    <property type="evidence" value="ECO:0007669"/>
    <property type="project" value="UniProtKB-UniRule"/>
</dbReference>
<dbReference type="GO" id="GO:0003735">
    <property type="term" value="F:structural constituent of ribosome"/>
    <property type="evidence" value="ECO:0007669"/>
    <property type="project" value="InterPro"/>
</dbReference>
<dbReference type="GO" id="GO:0003723">
    <property type="term" value="F:RNA binding"/>
    <property type="evidence" value="ECO:0007669"/>
    <property type="project" value="TreeGrafter"/>
</dbReference>
<organism evidence="8 9">
    <name type="scientific">Nosocomiicoccus ampullae</name>
    <dbReference type="NCBI Taxonomy" id="489910"/>
    <lineage>
        <taxon>Bacteria</taxon>
        <taxon>Bacillati</taxon>
        <taxon>Bacillota</taxon>
        <taxon>Bacilli</taxon>
        <taxon>Bacillales</taxon>
        <taxon>Staphylococcaceae</taxon>
        <taxon>Nosocomiicoccus</taxon>
    </lineage>
</organism>
<reference evidence="8 9" key="1">
    <citation type="submission" date="2020-08" db="EMBL/GenBank/DDBJ databases">
        <title>Genomic Encyclopedia of Type Strains, Phase IV (KMG-IV): sequencing the most valuable type-strain genomes for metagenomic binning, comparative biology and taxonomic classification.</title>
        <authorList>
            <person name="Goeker M."/>
        </authorList>
    </citation>
    <scope>NUCLEOTIDE SEQUENCE [LARGE SCALE GENOMIC DNA]</scope>
    <source>
        <strain evidence="8 9">DSM 19163</strain>
    </source>
</reference>
<dbReference type="InterPro" id="IPR020574">
    <property type="entry name" value="Ribosomal_uS9_CS"/>
</dbReference>
<keyword evidence="9" id="KW-1185">Reference proteome</keyword>
<comment type="similarity">
    <text evidence="1 5 6">Belongs to the universal ribosomal protein uS9 family.</text>
</comment>
<keyword evidence="2 5" id="KW-0689">Ribosomal protein</keyword>
<evidence type="ECO:0000256" key="5">
    <source>
        <dbReference type="HAMAP-Rule" id="MF_00532"/>
    </source>
</evidence>
<feature type="region of interest" description="Disordered" evidence="7">
    <location>
        <begin position="101"/>
        <end position="130"/>
    </location>
</feature>
<dbReference type="PANTHER" id="PTHR21569">
    <property type="entry name" value="RIBOSOMAL PROTEIN S9"/>
    <property type="match status" value="1"/>
</dbReference>
<dbReference type="Pfam" id="PF00380">
    <property type="entry name" value="Ribosomal_S9"/>
    <property type="match status" value="1"/>
</dbReference>
<dbReference type="InterPro" id="IPR023035">
    <property type="entry name" value="Ribosomal_uS9_bac/plastid"/>
</dbReference>
<dbReference type="InterPro" id="IPR000754">
    <property type="entry name" value="Ribosomal_uS9"/>
</dbReference>
<dbReference type="FunFam" id="3.30.230.10:FF:000001">
    <property type="entry name" value="30S ribosomal protein S9"/>
    <property type="match status" value="1"/>
</dbReference>
<dbReference type="PROSITE" id="PS00360">
    <property type="entry name" value="RIBOSOMAL_S9"/>
    <property type="match status" value="1"/>
</dbReference>
<evidence type="ECO:0000256" key="1">
    <source>
        <dbReference type="ARBA" id="ARBA00005251"/>
    </source>
</evidence>
<dbReference type="HAMAP" id="MF_00532_B">
    <property type="entry name" value="Ribosomal_uS9_B"/>
    <property type="match status" value="1"/>
</dbReference>